<reference evidence="1 2" key="1">
    <citation type="submission" date="2023-10" db="EMBL/GenBank/DDBJ databases">
        <title>Genomes of two closely related lineages of the louse Polyplax serrata with different host specificities.</title>
        <authorList>
            <person name="Martinu J."/>
            <person name="Tarabai H."/>
            <person name="Stefka J."/>
            <person name="Hypsa V."/>
        </authorList>
    </citation>
    <scope>NUCLEOTIDE SEQUENCE [LARGE SCALE GENOMIC DNA]</scope>
    <source>
        <strain evidence="1">HR10_N</strain>
    </source>
</reference>
<dbReference type="AlphaFoldDB" id="A0AAN8S9D1"/>
<comment type="caution">
    <text evidence="1">The sequence shown here is derived from an EMBL/GenBank/DDBJ whole genome shotgun (WGS) entry which is preliminary data.</text>
</comment>
<name>A0AAN8S9D1_POLSC</name>
<organism evidence="1 2">
    <name type="scientific">Polyplax serrata</name>
    <name type="common">Common mouse louse</name>
    <dbReference type="NCBI Taxonomy" id="468196"/>
    <lineage>
        <taxon>Eukaryota</taxon>
        <taxon>Metazoa</taxon>
        <taxon>Ecdysozoa</taxon>
        <taxon>Arthropoda</taxon>
        <taxon>Hexapoda</taxon>
        <taxon>Insecta</taxon>
        <taxon>Pterygota</taxon>
        <taxon>Neoptera</taxon>
        <taxon>Paraneoptera</taxon>
        <taxon>Psocodea</taxon>
        <taxon>Troctomorpha</taxon>
        <taxon>Phthiraptera</taxon>
        <taxon>Anoplura</taxon>
        <taxon>Polyplacidae</taxon>
        <taxon>Polyplax</taxon>
    </lineage>
</organism>
<evidence type="ECO:0000313" key="2">
    <source>
        <dbReference type="Proteomes" id="UP001372834"/>
    </source>
</evidence>
<proteinExistence type="predicted"/>
<dbReference type="EMBL" id="JAWJWE010000036">
    <property type="protein sequence ID" value="KAK6629466.1"/>
    <property type="molecule type" value="Genomic_DNA"/>
</dbReference>
<dbReference type="Proteomes" id="UP001372834">
    <property type="component" value="Unassembled WGS sequence"/>
</dbReference>
<evidence type="ECO:0000313" key="1">
    <source>
        <dbReference type="EMBL" id="KAK6629466.1"/>
    </source>
</evidence>
<sequence>MNNPRLRSSIPPKIVAKIIQIEVAGSRELKFHGRRIPECIENTGFENFHDYLMSQEQ</sequence>
<protein>
    <submittedName>
        <fullName evidence="1">Uncharacterized protein</fullName>
    </submittedName>
</protein>
<gene>
    <name evidence="1" type="ORF">RUM43_003283</name>
</gene>
<accession>A0AAN8S9D1</accession>